<comment type="caution">
    <text evidence="2">The sequence shown here is derived from an EMBL/GenBank/DDBJ whole genome shotgun (WGS) entry which is preliminary data.</text>
</comment>
<evidence type="ECO:0000313" key="2">
    <source>
        <dbReference type="EMBL" id="PWF24830.1"/>
    </source>
</evidence>
<feature type="transmembrane region" description="Helical" evidence="1">
    <location>
        <begin position="46"/>
        <end position="67"/>
    </location>
</feature>
<reference evidence="3" key="1">
    <citation type="submission" date="2018-05" db="EMBL/GenBank/DDBJ databases">
        <authorList>
            <person name="Li Y."/>
        </authorList>
    </citation>
    <scope>NUCLEOTIDE SEQUENCE [LARGE SCALE GENOMIC DNA]</scope>
    <source>
        <strain evidence="3">3d-2-2</strain>
    </source>
</reference>
<sequence length="100" mass="10984">MLKDRRFQVWLVIFAVVAIPLVALLWPRSPHHPSIGGGSYDLSGFVYTLCLLAFSGLWSLIALLTAFSRDNAWAARRAYWLAGVSATTFVAALIAFGDNL</sequence>
<keyword evidence="3" id="KW-1185">Reference proteome</keyword>
<dbReference type="AlphaFoldDB" id="A0A2V1K2N4"/>
<accession>A0A2V1K2N4</accession>
<dbReference type="EMBL" id="QETA01000001">
    <property type="protein sequence ID" value="PWF24830.1"/>
    <property type="molecule type" value="Genomic_DNA"/>
</dbReference>
<dbReference type="RefSeq" id="WP_109060235.1">
    <property type="nucleotide sequence ID" value="NZ_QETA01000001.1"/>
</dbReference>
<evidence type="ECO:0000256" key="1">
    <source>
        <dbReference type="SAM" id="Phobius"/>
    </source>
</evidence>
<evidence type="ECO:0000313" key="3">
    <source>
        <dbReference type="Proteomes" id="UP000245212"/>
    </source>
</evidence>
<keyword evidence="1" id="KW-0472">Membrane</keyword>
<organism evidence="2 3">
    <name type="scientific">Corticimicrobacter populi</name>
    <dbReference type="NCBI Taxonomy" id="2175229"/>
    <lineage>
        <taxon>Bacteria</taxon>
        <taxon>Pseudomonadati</taxon>
        <taxon>Pseudomonadota</taxon>
        <taxon>Betaproteobacteria</taxon>
        <taxon>Burkholderiales</taxon>
        <taxon>Alcaligenaceae</taxon>
        <taxon>Corticimicrobacter</taxon>
    </lineage>
</organism>
<keyword evidence="1" id="KW-0812">Transmembrane</keyword>
<name>A0A2V1K2N4_9BURK</name>
<feature type="transmembrane region" description="Helical" evidence="1">
    <location>
        <begin position="7"/>
        <end position="26"/>
    </location>
</feature>
<feature type="transmembrane region" description="Helical" evidence="1">
    <location>
        <begin position="79"/>
        <end position="97"/>
    </location>
</feature>
<keyword evidence="1" id="KW-1133">Transmembrane helix</keyword>
<protein>
    <submittedName>
        <fullName evidence="2">Uncharacterized protein</fullName>
    </submittedName>
</protein>
<dbReference type="Proteomes" id="UP000245212">
    <property type="component" value="Unassembled WGS sequence"/>
</dbReference>
<gene>
    <name evidence="2" type="ORF">DD235_01190</name>
</gene>
<proteinExistence type="predicted"/>